<keyword evidence="6" id="KW-0808">Transferase</keyword>
<evidence type="ECO:0000256" key="9">
    <source>
        <dbReference type="ARBA" id="ARBA00022741"/>
    </source>
</evidence>
<organism evidence="16 17">
    <name type="scientific">candidate division WOR-3 bacterium</name>
    <dbReference type="NCBI Taxonomy" id="2052148"/>
    <lineage>
        <taxon>Bacteria</taxon>
        <taxon>Bacteria division WOR-3</taxon>
    </lineage>
</organism>
<keyword evidence="7" id="KW-0819">tRNA processing</keyword>
<evidence type="ECO:0000256" key="1">
    <source>
        <dbReference type="ARBA" id="ARBA00004496"/>
    </source>
</evidence>
<feature type="active site" evidence="14">
    <location>
        <position position="220"/>
    </location>
</feature>
<evidence type="ECO:0000256" key="5">
    <source>
        <dbReference type="ARBA" id="ARBA00022490"/>
    </source>
</evidence>
<dbReference type="EC" id="2.7.7.87" evidence="4"/>
<dbReference type="GO" id="GO:0006450">
    <property type="term" value="P:regulation of translational fidelity"/>
    <property type="evidence" value="ECO:0007669"/>
    <property type="project" value="TreeGrafter"/>
</dbReference>
<dbReference type="InterPro" id="IPR023485">
    <property type="entry name" value="Ptyr_pPase"/>
</dbReference>
<dbReference type="SMART" id="SM00226">
    <property type="entry name" value="LMWPc"/>
    <property type="match status" value="1"/>
</dbReference>
<dbReference type="GO" id="GO:0004725">
    <property type="term" value="F:protein tyrosine phosphatase activity"/>
    <property type="evidence" value="ECO:0007669"/>
    <property type="project" value="InterPro"/>
</dbReference>
<dbReference type="PRINTS" id="PR00719">
    <property type="entry name" value="LMWPTPASE"/>
</dbReference>
<evidence type="ECO:0000256" key="8">
    <source>
        <dbReference type="ARBA" id="ARBA00022695"/>
    </source>
</evidence>
<evidence type="ECO:0000259" key="15">
    <source>
        <dbReference type="PROSITE" id="PS51163"/>
    </source>
</evidence>
<dbReference type="GO" id="GO:0005737">
    <property type="term" value="C:cytoplasm"/>
    <property type="evidence" value="ECO:0007669"/>
    <property type="project" value="UniProtKB-SubCell"/>
</dbReference>
<comment type="similarity">
    <text evidence="2">Belongs to the SUA5 family.</text>
</comment>
<dbReference type="GO" id="GO:0000049">
    <property type="term" value="F:tRNA binding"/>
    <property type="evidence" value="ECO:0007669"/>
    <property type="project" value="TreeGrafter"/>
</dbReference>
<evidence type="ECO:0000256" key="12">
    <source>
        <dbReference type="ARBA" id="ARBA00029774"/>
    </source>
</evidence>
<dbReference type="GO" id="GO:0008033">
    <property type="term" value="P:tRNA processing"/>
    <property type="evidence" value="ECO:0007669"/>
    <property type="project" value="UniProtKB-KW"/>
</dbReference>
<accession>A0A660SK43</accession>
<evidence type="ECO:0000256" key="3">
    <source>
        <dbReference type="ARBA" id="ARBA00011063"/>
    </source>
</evidence>
<comment type="catalytic activity">
    <reaction evidence="13">
        <text>L-threonine + hydrogencarbonate + ATP = L-threonylcarbamoyladenylate + diphosphate + H2O</text>
        <dbReference type="Rhea" id="RHEA:36407"/>
        <dbReference type="ChEBI" id="CHEBI:15377"/>
        <dbReference type="ChEBI" id="CHEBI:17544"/>
        <dbReference type="ChEBI" id="CHEBI:30616"/>
        <dbReference type="ChEBI" id="CHEBI:33019"/>
        <dbReference type="ChEBI" id="CHEBI:57926"/>
        <dbReference type="ChEBI" id="CHEBI:73682"/>
        <dbReference type="EC" id="2.7.7.87"/>
    </reaction>
</comment>
<evidence type="ECO:0000256" key="2">
    <source>
        <dbReference type="ARBA" id="ARBA00007663"/>
    </source>
</evidence>
<dbReference type="AlphaFoldDB" id="A0A660SK43"/>
<evidence type="ECO:0000256" key="13">
    <source>
        <dbReference type="ARBA" id="ARBA00048366"/>
    </source>
</evidence>
<dbReference type="GO" id="GO:0061710">
    <property type="term" value="F:L-threonylcarbamoyladenylate synthase"/>
    <property type="evidence" value="ECO:0007669"/>
    <property type="project" value="UniProtKB-EC"/>
</dbReference>
<dbReference type="SUPFAM" id="SSF55821">
    <property type="entry name" value="YrdC/RibB"/>
    <property type="match status" value="1"/>
</dbReference>
<evidence type="ECO:0000256" key="4">
    <source>
        <dbReference type="ARBA" id="ARBA00012584"/>
    </source>
</evidence>
<evidence type="ECO:0000256" key="11">
    <source>
        <dbReference type="ARBA" id="ARBA00022840"/>
    </source>
</evidence>
<keyword evidence="9" id="KW-0547">Nucleotide-binding</keyword>
<dbReference type="InterPro" id="IPR036196">
    <property type="entry name" value="Ptyr_pPase_sf"/>
</dbReference>
<evidence type="ECO:0000256" key="6">
    <source>
        <dbReference type="ARBA" id="ARBA00022679"/>
    </source>
</evidence>
<dbReference type="PANTHER" id="PTHR17490">
    <property type="entry name" value="SUA5"/>
    <property type="match status" value="1"/>
</dbReference>
<dbReference type="PANTHER" id="PTHR17490:SF16">
    <property type="entry name" value="THREONYLCARBAMOYL-AMP SYNTHASE"/>
    <property type="match status" value="1"/>
</dbReference>
<comment type="caution">
    <text evidence="16">The sequence shown here is derived from an EMBL/GenBank/DDBJ whole genome shotgun (WGS) entry which is preliminary data.</text>
</comment>
<dbReference type="Pfam" id="PF01451">
    <property type="entry name" value="LMWPc"/>
    <property type="match status" value="1"/>
</dbReference>
<dbReference type="CDD" id="cd16344">
    <property type="entry name" value="LMWPAP"/>
    <property type="match status" value="1"/>
</dbReference>
<feature type="active site" description="Proton donor" evidence="14">
    <location>
        <position position="322"/>
    </location>
</feature>
<reference evidence="16 17" key="1">
    <citation type="submission" date="2018-06" db="EMBL/GenBank/DDBJ databases">
        <title>Extensive metabolic versatility and redundancy in microbially diverse, dynamic hydrothermal sediments.</title>
        <authorList>
            <person name="Dombrowski N."/>
            <person name="Teske A."/>
            <person name="Baker B.J."/>
        </authorList>
    </citation>
    <scope>NUCLEOTIDE SEQUENCE [LARGE SCALE GENOMIC DNA]</scope>
    <source>
        <strain evidence="16">B36_G15</strain>
    </source>
</reference>
<dbReference type="InterPro" id="IPR006070">
    <property type="entry name" value="Sua5-like_dom"/>
</dbReference>
<dbReference type="InterPro" id="IPR017867">
    <property type="entry name" value="Tyr_phospatase_low_mol_wt"/>
</dbReference>
<dbReference type="GO" id="GO:0005524">
    <property type="term" value="F:ATP binding"/>
    <property type="evidence" value="ECO:0007669"/>
    <property type="project" value="UniProtKB-KW"/>
</dbReference>
<feature type="domain" description="YrdC-like" evidence="15">
    <location>
        <begin position="9"/>
        <end position="187"/>
    </location>
</feature>
<keyword evidence="5" id="KW-0963">Cytoplasm</keyword>
<evidence type="ECO:0000256" key="7">
    <source>
        <dbReference type="ARBA" id="ARBA00022694"/>
    </source>
</evidence>
<dbReference type="GO" id="GO:0003725">
    <property type="term" value="F:double-stranded RNA binding"/>
    <property type="evidence" value="ECO:0007669"/>
    <property type="project" value="InterPro"/>
</dbReference>
<dbReference type="PROSITE" id="PS51163">
    <property type="entry name" value="YRDC"/>
    <property type="match status" value="1"/>
</dbReference>
<dbReference type="InterPro" id="IPR050156">
    <property type="entry name" value="TC-AMP_synthase_SUA5"/>
</dbReference>
<dbReference type="EMBL" id="QNBE01000038">
    <property type="protein sequence ID" value="RKX70476.1"/>
    <property type="molecule type" value="Genomic_DNA"/>
</dbReference>
<dbReference type="Pfam" id="PF01300">
    <property type="entry name" value="Sua5_yciO_yrdC"/>
    <property type="match status" value="1"/>
</dbReference>
<evidence type="ECO:0000256" key="14">
    <source>
        <dbReference type="PIRSR" id="PIRSR617867-1"/>
    </source>
</evidence>
<sequence length="353" mass="39543">MEILGVKHQKLFPTLKHVLERGGVAVIPTDTVYGLLSRADLASLNKLAKLKGKKDLKFAVFFDSTKTLSKYARLTSKTQKRSLDLLPGRLTLLFHPRGSYDFVYGGKIGARVPKLDWLLQFLREFGEPLAATSANLHDEPVLRNLKELKRTFTGVDLIVNAGELDNRPSTVLDLTTYPPVIRRLGSASIYEIEPVLKRKVKIDPNSYFSILIVCTGNSCRSPMAVGYLKEKLKGMPVFVYSAGTIADLGLPAAENAITVMREMGIDISHHQSQPLSRELIIRSDLILVMQPHHRERVLELDPDAGPRTFLLRDFPKGGGIFDPIGGTVEVYRRCLQLMIPGLDRVAEEIRRRY</sequence>
<keyword evidence="10" id="KW-0378">Hydrolase</keyword>
<proteinExistence type="inferred from homology"/>
<comment type="subcellular location">
    <subcellularLocation>
        <location evidence="1">Cytoplasm</location>
    </subcellularLocation>
</comment>
<protein>
    <recommendedName>
        <fullName evidence="12">L-threonylcarbamoyladenylate synthase</fullName>
        <ecNumber evidence="4">2.7.7.87</ecNumber>
    </recommendedName>
    <alternativeName>
        <fullName evidence="12">L-threonylcarbamoyladenylate synthase</fullName>
    </alternativeName>
</protein>
<dbReference type="Proteomes" id="UP000268469">
    <property type="component" value="Unassembled WGS sequence"/>
</dbReference>
<comment type="similarity">
    <text evidence="3">Belongs to the low molecular weight phosphotyrosine protein phosphatase family.</text>
</comment>
<dbReference type="SUPFAM" id="SSF52788">
    <property type="entry name" value="Phosphotyrosine protein phosphatases I"/>
    <property type="match status" value="1"/>
</dbReference>
<dbReference type="Gene3D" id="3.40.50.2300">
    <property type="match status" value="1"/>
</dbReference>
<keyword evidence="8" id="KW-0548">Nucleotidyltransferase</keyword>
<gene>
    <name evidence="16" type="ORF">DRP53_04835</name>
</gene>
<dbReference type="InterPro" id="IPR017945">
    <property type="entry name" value="DHBP_synth_RibB-like_a/b_dom"/>
</dbReference>
<name>A0A660SK43_UNCW3</name>
<evidence type="ECO:0000313" key="17">
    <source>
        <dbReference type="Proteomes" id="UP000268469"/>
    </source>
</evidence>
<evidence type="ECO:0000313" key="16">
    <source>
        <dbReference type="EMBL" id="RKX70476.1"/>
    </source>
</evidence>
<feature type="active site" description="Nucleophile" evidence="14">
    <location>
        <position position="214"/>
    </location>
</feature>
<keyword evidence="11" id="KW-0067">ATP-binding</keyword>
<dbReference type="Gene3D" id="3.90.870.10">
    <property type="entry name" value="DHBP synthase"/>
    <property type="match status" value="1"/>
</dbReference>
<evidence type="ECO:0000256" key="10">
    <source>
        <dbReference type="ARBA" id="ARBA00022801"/>
    </source>
</evidence>